<feature type="binding site" evidence="8">
    <location>
        <position position="297"/>
    </location>
    <ligand>
        <name>ATP</name>
        <dbReference type="ChEBI" id="CHEBI:30616"/>
    </ligand>
</feature>
<dbReference type="GO" id="GO:0009228">
    <property type="term" value="P:thiamine biosynthetic process"/>
    <property type="evidence" value="ECO:0007669"/>
    <property type="project" value="UniProtKB-KW"/>
</dbReference>
<evidence type="ECO:0000313" key="11">
    <source>
        <dbReference type="EMBL" id="MFC4358935.1"/>
    </source>
</evidence>
<dbReference type="InterPro" id="IPR004114">
    <property type="entry name" value="THUMP_dom"/>
</dbReference>
<feature type="binding site" evidence="8">
    <location>
        <begin position="183"/>
        <end position="184"/>
    </location>
    <ligand>
        <name>ATP</name>
        <dbReference type="ChEBI" id="CHEBI:30616"/>
    </ligand>
</feature>
<dbReference type="PANTHER" id="PTHR43209">
    <property type="entry name" value="TRNA SULFURTRANSFERASE"/>
    <property type="match status" value="1"/>
</dbReference>
<evidence type="ECO:0000256" key="7">
    <source>
        <dbReference type="ARBA" id="ARBA00022977"/>
    </source>
</evidence>
<dbReference type="Pfam" id="PF02926">
    <property type="entry name" value="THUMP"/>
    <property type="match status" value="1"/>
</dbReference>
<gene>
    <name evidence="8" type="primary">thiI</name>
    <name evidence="11" type="ORF">ACFO0N_13375</name>
</gene>
<feature type="domain" description="THUMP" evidence="10">
    <location>
        <begin position="61"/>
        <end position="165"/>
    </location>
</feature>
<evidence type="ECO:0000313" key="12">
    <source>
        <dbReference type="Proteomes" id="UP001595921"/>
    </source>
</evidence>
<dbReference type="GO" id="GO:0009229">
    <property type="term" value="P:thiamine diphosphate biosynthetic process"/>
    <property type="evidence" value="ECO:0007669"/>
    <property type="project" value="UniProtKB-UniRule"/>
</dbReference>
<evidence type="ECO:0000256" key="5">
    <source>
        <dbReference type="ARBA" id="ARBA00022840"/>
    </source>
</evidence>
<evidence type="ECO:0000256" key="9">
    <source>
        <dbReference type="SAM" id="MobiDB-lite"/>
    </source>
</evidence>
<feature type="region of interest" description="Disordered" evidence="9">
    <location>
        <begin position="378"/>
        <end position="398"/>
    </location>
</feature>
<dbReference type="EC" id="2.8.1.4" evidence="8"/>
<dbReference type="SUPFAM" id="SSF143437">
    <property type="entry name" value="THUMP domain-like"/>
    <property type="match status" value="1"/>
</dbReference>
<evidence type="ECO:0000256" key="8">
    <source>
        <dbReference type="HAMAP-Rule" id="MF_00021"/>
    </source>
</evidence>
<comment type="subcellular location">
    <subcellularLocation>
        <location evidence="8">Cytoplasm</location>
    </subcellularLocation>
</comment>
<feature type="binding site" evidence="8">
    <location>
        <position position="288"/>
    </location>
    <ligand>
        <name>ATP</name>
        <dbReference type="ChEBI" id="CHEBI:30616"/>
    </ligand>
</feature>
<dbReference type="PANTHER" id="PTHR43209:SF1">
    <property type="entry name" value="TRNA SULFURTRANSFERASE"/>
    <property type="match status" value="1"/>
</dbReference>
<dbReference type="InterPro" id="IPR050102">
    <property type="entry name" value="tRNA_sulfurtransferase_ThiI"/>
</dbReference>
<keyword evidence="6 8" id="KW-0694">RNA-binding</keyword>
<dbReference type="InterPro" id="IPR049962">
    <property type="entry name" value="THUMP_ThiI"/>
</dbReference>
<dbReference type="GO" id="GO:0005524">
    <property type="term" value="F:ATP binding"/>
    <property type="evidence" value="ECO:0007669"/>
    <property type="project" value="UniProtKB-UniRule"/>
</dbReference>
<dbReference type="SUPFAM" id="SSF52402">
    <property type="entry name" value="Adenine nucleotide alpha hydrolases-like"/>
    <property type="match status" value="1"/>
</dbReference>
<evidence type="ECO:0000256" key="4">
    <source>
        <dbReference type="ARBA" id="ARBA00022741"/>
    </source>
</evidence>
<dbReference type="GO" id="GO:0005737">
    <property type="term" value="C:cytoplasm"/>
    <property type="evidence" value="ECO:0007669"/>
    <property type="project" value="UniProtKB-SubCell"/>
</dbReference>
<dbReference type="GO" id="GO:0140741">
    <property type="term" value="F:tRNA-uracil-4 sulfurtransferase activity"/>
    <property type="evidence" value="ECO:0007669"/>
    <property type="project" value="UniProtKB-EC"/>
</dbReference>
<keyword evidence="4 8" id="KW-0547">Nucleotide-binding</keyword>
<dbReference type="Gene3D" id="3.40.50.620">
    <property type="entry name" value="HUPs"/>
    <property type="match status" value="1"/>
</dbReference>
<dbReference type="InterPro" id="IPR003720">
    <property type="entry name" value="tRNA_STrfase"/>
</dbReference>
<evidence type="ECO:0000259" key="10">
    <source>
        <dbReference type="PROSITE" id="PS51165"/>
    </source>
</evidence>
<dbReference type="Proteomes" id="UP001595921">
    <property type="component" value="Unassembled WGS sequence"/>
</dbReference>
<evidence type="ECO:0000256" key="3">
    <source>
        <dbReference type="ARBA" id="ARBA00022679"/>
    </source>
</evidence>
<sequence length="398" mass="41987">MHRPDAVLVRYGEVGVKSSKVRTDMERRLRDNLEAALATRDIDGTVERNWSRLRIDTPDPDAAADAAADTFGVVSASPVVVCEPTREALLSTLRAAAADHPGGSFAVDANRAGPDGAHPFTSRELEAEGGSVVENVTGAPVDLDDPAVTYGVDCREDEAFVFTERRPGPGGLPLGTQEPVVVLLSGGLDSPVAAWELMKRGAPVYPVYVDLGDYGGPDHCARAVEVTERLARFAAGFDTRLRVVDAGALVDDLVASVRDTRMLSLRRAMLRMGEVVARDLGAVAVATGESLGQKSSQTGTNLAVTDAAATLPVYRPLLTRDKSDITEQARRIGTFADSTLPVGCERVAPAHPETGASLATVEAAEPDDLLERAVRLARNPETVDAGADGGRGGDESDR</sequence>
<dbReference type="GO" id="GO:0000049">
    <property type="term" value="F:tRNA binding"/>
    <property type="evidence" value="ECO:0007669"/>
    <property type="project" value="UniProtKB-UniRule"/>
</dbReference>
<keyword evidence="7 8" id="KW-0784">Thiamine biosynthesis</keyword>
<dbReference type="Pfam" id="PF22025">
    <property type="entry name" value="ThiI_fer"/>
    <property type="match status" value="1"/>
</dbReference>
<dbReference type="GO" id="GO:0034227">
    <property type="term" value="P:tRNA thio-modification"/>
    <property type="evidence" value="ECO:0007669"/>
    <property type="project" value="UniProtKB-UniRule"/>
</dbReference>
<dbReference type="HAMAP" id="MF_00021">
    <property type="entry name" value="ThiI"/>
    <property type="match status" value="1"/>
</dbReference>
<evidence type="ECO:0000256" key="1">
    <source>
        <dbReference type="ARBA" id="ARBA00022490"/>
    </source>
</evidence>
<keyword evidence="2 8" id="KW-0820">tRNA-binding</keyword>
<feature type="binding site" evidence="8">
    <location>
        <position position="266"/>
    </location>
    <ligand>
        <name>ATP</name>
        <dbReference type="ChEBI" id="CHEBI:30616"/>
    </ligand>
</feature>
<comment type="caution">
    <text evidence="11">The sequence shown here is derived from an EMBL/GenBank/DDBJ whole genome shotgun (WGS) entry which is preliminary data.</text>
</comment>
<organism evidence="11 12">
    <name type="scientific">Halobium salinum</name>
    <dbReference type="NCBI Taxonomy" id="1364940"/>
    <lineage>
        <taxon>Archaea</taxon>
        <taxon>Methanobacteriati</taxon>
        <taxon>Methanobacteriota</taxon>
        <taxon>Stenosarchaea group</taxon>
        <taxon>Halobacteria</taxon>
        <taxon>Halobacteriales</taxon>
        <taxon>Haloferacaceae</taxon>
        <taxon>Halobium</taxon>
    </lineage>
</organism>
<keyword evidence="5 8" id="KW-0067">ATP-binding</keyword>
<dbReference type="InterPro" id="IPR014729">
    <property type="entry name" value="Rossmann-like_a/b/a_fold"/>
</dbReference>
<dbReference type="RefSeq" id="WP_267619877.1">
    <property type="nucleotide sequence ID" value="NZ_JAODIW010000004.1"/>
</dbReference>
<evidence type="ECO:0000256" key="2">
    <source>
        <dbReference type="ARBA" id="ARBA00022555"/>
    </source>
</evidence>
<evidence type="ECO:0000256" key="6">
    <source>
        <dbReference type="ARBA" id="ARBA00022884"/>
    </source>
</evidence>
<dbReference type="Gene3D" id="3.30.2130.30">
    <property type="match status" value="1"/>
</dbReference>
<name>A0ABD5PDC3_9EURY</name>
<dbReference type="EMBL" id="JBHSDS010000007">
    <property type="protein sequence ID" value="MFC4358935.1"/>
    <property type="molecule type" value="Genomic_DNA"/>
</dbReference>
<dbReference type="InterPro" id="IPR020536">
    <property type="entry name" value="ThiI_AANH"/>
</dbReference>
<comment type="function">
    <text evidence="8">Catalyzes the ATP-dependent transfer of a sulfur to tRNA to produce 4-thiouridine in position 8 of tRNAs, which functions as a near-UV photosensor. Also catalyzes the transfer of sulfur to the sulfur carrier protein ThiS, forming ThiS-thiocarboxylate. This is a step in the synthesis of thiazole, in the thiamine biosynthesis pathway. The sulfur is donated as persulfide by IscS.</text>
</comment>
<comment type="catalytic activity">
    <reaction evidence="8">
        <text>[ThiS sulfur-carrier protein]-C-terminal Gly-Gly-AMP + S-sulfanyl-L-cysteinyl-[cysteine desulfurase] + AH2 = [ThiS sulfur-carrier protein]-C-terminal-Gly-aminoethanethioate + L-cysteinyl-[cysteine desulfurase] + A + AMP + 2 H(+)</text>
        <dbReference type="Rhea" id="RHEA:43340"/>
        <dbReference type="Rhea" id="RHEA-COMP:12157"/>
        <dbReference type="Rhea" id="RHEA-COMP:12158"/>
        <dbReference type="Rhea" id="RHEA-COMP:12910"/>
        <dbReference type="Rhea" id="RHEA-COMP:19908"/>
        <dbReference type="ChEBI" id="CHEBI:13193"/>
        <dbReference type="ChEBI" id="CHEBI:15378"/>
        <dbReference type="ChEBI" id="CHEBI:17499"/>
        <dbReference type="ChEBI" id="CHEBI:29950"/>
        <dbReference type="ChEBI" id="CHEBI:61963"/>
        <dbReference type="ChEBI" id="CHEBI:90618"/>
        <dbReference type="ChEBI" id="CHEBI:232372"/>
        <dbReference type="ChEBI" id="CHEBI:456215"/>
    </reaction>
</comment>
<dbReference type="Pfam" id="PF02568">
    <property type="entry name" value="ThiI"/>
    <property type="match status" value="1"/>
</dbReference>
<dbReference type="CDD" id="cd11716">
    <property type="entry name" value="THUMP_ThiI"/>
    <property type="match status" value="1"/>
</dbReference>
<comment type="pathway">
    <text evidence="8">Cofactor biosynthesis; thiamine diphosphate biosynthesis.</text>
</comment>
<keyword evidence="3 8" id="KW-0808">Transferase</keyword>
<keyword evidence="1 8" id="KW-0963">Cytoplasm</keyword>
<comment type="catalytic activity">
    <reaction evidence="8">
        <text>[ThiI sulfur-carrier protein]-S-sulfanyl-L-cysteine + a uridine in tRNA + 2 reduced [2Fe-2S]-[ferredoxin] + ATP + H(+) = [ThiI sulfur-carrier protein]-L-cysteine + a 4-thiouridine in tRNA + 2 oxidized [2Fe-2S]-[ferredoxin] + AMP + diphosphate</text>
        <dbReference type="Rhea" id="RHEA:24176"/>
        <dbReference type="Rhea" id="RHEA-COMP:10000"/>
        <dbReference type="Rhea" id="RHEA-COMP:10001"/>
        <dbReference type="Rhea" id="RHEA-COMP:13337"/>
        <dbReference type="Rhea" id="RHEA-COMP:13338"/>
        <dbReference type="Rhea" id="RHEA-COMP:13339"/>
        <dbReference type="Rhea" id="RHEA-COMP:13340"/>
        <dbReference type="ChEBI" id="CHEBI:15378"/>
        <dbReference type="ChEBI" id="CHEBI:29950"/>
        <dbReference type="ChEBI" id="CHEBI:30616"/>
        <dbReference type="ChEBI" id="CHEBI:33019"/>
        <dbReference type="ChEBI" id="CHEBI:33737"/>
        <dbReference type="ChEBI" id="CHEBI:33738"/>
        <dbReference type="ChEBI" id="CHEBI:61963"/>
        <dbReference type="ChEBI" id="CHEBI:65315"/>
        <dbReference type="ChEBI" id="CHEBI:136798"/>
        <dbReference type="ChEBI" id="CHEBI:456215"/>
        <dbReference type="EC" id="2.8.1.4"/>
    </reaction>
</comment>
<proteinExistence type="inferred from homology"/>
<protein>
    <recommendedName>
        <fullName evidence="8">Probable tRNA sulfurtransferase</fullName>
        <ecNumber evidence="8">2.8.1.4</ecNumber>
    </recommendedName>
    <alternativeName>
        <fullName evidence="8">Sulfur carrier protein ThiS sulfurtransferase</fullName>
    </alternativeName>
    <alternativeName>
        <fullName evidence="8">Thiamine biosynthesis protein ThiI</fullName>
    </alternativeName>
    <alternativeName>
        <fullName evidence="8">tRNA 4-thiouridine synthase</fullName>
    </alternativeName>
</protein>
<keyword evidence="12" id="KW-1185">Reference proteome</keyword>
<dbReference type="InterPro" id="IPR054173">
    <property type="entry name" value="ThiI_fer"/>
</dbReference>
<comment type="similarity">
    <text evidence="8">Belongs to the ThiI family.</text>
</comment>
<comment type="caution">
    <text evidence="8">Lacks conserved residue(s) required for the propagation of feature annotation.</text>
</comment>
<dbReference type="SMART" id="SM00981">
    <property type="entry name" value="THUMP"/>
    <property type="match status" value="1"/>
</dbReference>
<accession>A0ABD5PDC3</accession>
<reference evidence="11 12" key="1">
    <citation type="journal article" date="2019" name="Int. J. Syst. Evol. Microbiol.">
        <title>The Global Catalogue of Microorganisms (GCM) 10K type strain sequencing project: providing services to taxonomists for standard genome sequencing and annotation.</title>
        <authorList>
            <consortium name="The Broad Institute Genomics Platform"/>
            <consortium name="The Broad Institute Genome Sequencing Center for Infectious Disease"/>
            <person name="Wu L."/>
            <person name="Ma J."/>
        </authorList>
    </citation>
    <scope>NUCLEOTIDE SEQUENCE [LARGE SCALE GENOMIC DNA]</scope>
    <source>
        <strain evidence="11 12">CGMCC 1.12553</strain>
    </source>
</reference>
<dbReference type="PROSITE" id="PS51165">
    <property type="entry name" value="THUMP"/>
    <property type="match status" value="1"/>
</dbReference>
<dbReference type="AlphaFoldDB" id="A0ABD5PDC3"/>